<dbReference type="AlphaFoldDB" id="A0A2P7NR80"/>
<keyword evidence="2" id="KW-1185">Reference proteome</keyword>
<sequence length="72" mass="7933">MPADSHVDAFARLDASNDDEGLGAGQTERLPQVAIRGTANASRTQVLLLGFIEARNPPTFYRLKILYRKSCQ</sequence>
<evidence type="ECO:0000313" key="2">
    <source>
        <dbReference type="Proteomes" id="UP000241912"/>
    </source>
</evidence>
<dbReference type="RefSeq" id="WP_106708285.1">
    <property type="nucleotide sequence ID" value="NZ_PXXU01000095.1"/>
</dbReference>
<dbReference type="EMBL" id="PXXU01000095">
    <property type="protein sequence ID" value="PSJ15964.1"/>
    <property type="molecule type" value="Genomic_DNA"/>
</dbReference>
<dbReference type="Proteomes" id="UP000241912">
    <property type="component" value="Unassembled WGS sequence"/>
</dbReference>
<comment type="caution">
    <text evidence="1">The sequence shown here is derived from an EMBL/GenBank/DDBJ whole genome shotgun (WGS) entry which is preliminary data.</text>
</comment>
<gene>
    <name evidence="1" type="ORF">C7H79_16150</name>
</gene>
<proteinExistence type="predicted"/>
<reference evidence="1 2" key="1">
    <citation type="submission" date="2018-03" db="EMBL/GenBank/DDBJ databases">
        <title>Draft genome of Nitrosomonas supralitoralis APG5.</title>
        <authorList>
            <person name="Urakawa H."/>
            <person name="Lopez J.V."/>
        </authorList>
    </citation>
    <scope>NUCLEOTIDE SEQUENCE [LARGE SCALE GENOMIC DNA]</scope>
    <source>
        <strain evidence="1 2">APG5</strain>
    </source>
</reference>
<organism evidence="1 2">
    <name type="scientific">Nitrosomonas supralitoralis</name>
    <dbReference type="NCBI Taxonomy" id="2116706"/>
    <lineage>
        <taxon>Bacteria</taxon>
        <taxon>Pseudomonadati</taxon>
        <taxon>Pseudomonadota</taxon>
        <taxon>Betaproteobacteria</taxon>
        <taxon>Nitrosomonadales</taxon>
        <taxon>Nitrosomonadaceae</taxon>
        <taxon>Nitrosomonas</taxon>
    </lineage>
</organism>
<name>A0A2P7NR80_9PROT</name>
<protein>
    <submittedName>
        <fullName evidence="1">Uncharacterized protein</fullName>
    </submittedName>
</protein>
<evidence type="ECO:0000313" key="1">
    <source>
        <dbReference type="EMBL" id="PSJ15964.1"/>
    </source>
</evidence>
<accession>A0A2P7NR80</accession>